<name>A0A5N7DIY4_9EURO</name>
<dbReference type="RefSeq" id="XP_031942827.1">
    <property type="nucleotide sequence ID" value="XM_032084572.1"/>
</dbReference>
<keyword evidence="2 4" id="KW-0808">Transferase</keyword>
<keyword evidence="5" id="KW-1185">Reference proteome</keyword>
<evidence type="ECO:0000256" key="1">
    <source>
        <dbReference type="ARBA" id="ARBA00022603"/>
    </source>
</evidence>
<dbReference type="AlphaFoldDB" id="A0A5N7DIY4"/>
<dbReference type="CDD" id="cd02440">
    <property type="entry name" value="AdoMet_MTases"/>
    <property type="match status" value="1"/>
</dbReference>
<dbReference type="Pfam" id="PF13649">
    <property type="entry name" value="Methyltransf_25"/>
    <property type="match status" value="1"/>
</dbReference>
<evidence type="ECO:0000313" key="5">
    <source>
        <dbReference type="Proteomes" id="UP000325579"/>
    </source>
</evidence>
<keyword evidence="1 4" id="KW-0489">Methyltransferase</keyword>
<dbReference type="GeneID" id="43669263"/>
<dbReference type="OrthoDB" id="3647at2759"/>
<evidence type="ECO:0000259" key="3">
    <source>
        <dbReference type="Pfam" id="PF13649"/>
    </source>
</evidence>
<accession>A0A5N7DIY4</accession>
<dbReference type="InterPro" id="IPR041698">
    <property type="entry name" value="Methyltransf_25"/>
</dbReference>
<sequence>MAVQKYDAIGDSYNDVPEIATGKLQLAAMQSLIGDVKGLTILELACGPGFYCRKAIEWGAHHATGVDISPAMVEAARACAKGDKRMEFHLADCSQPFNFGQFDVVLAPWLLNYARNEKELIGMWRNIYNSLKPGGKIIGMSPNLDLLDDPSGFPPGPYFGQGFKVVGEIEDGGLEVRATLYTPTPFSFTNYYLPSVLYQKSCLLAGLRDFRWTSYPDALLGDVDWDAFLRCPPFMTFTAVRPLDVLK</sequence>
<reference evidence="4 5" key="1">
    <citation type="submission" date="2019-04" db="EMBL/GenBank/DDBJ databases">
        <authorList>
            <consortium name="DOE Joint Genome Institute"/>
            <person name="Mondo S."/>
            <person name="Kjaerbolling I."/>
            <person name="Vesth T."/>
            <person name="Frisvad J.C."/>
            <person name="Nybo J.L."/>
            <person name="Theobald S."/>
            <person name="Kildgaard S."/>
            <person name="Isbrandt T."/>
            <person name="Kuo A."/>
            <person name="Sato A."/>
            <person name="Lyhne E.K."/>
            <person name="Kogle M.E."/>
            <person name="Wiebenga A."/>
            <person name="Kun R.S."/>
            <person name="Lubbers R.J."/>
            <person name="Makela M.R."/>
            <person name="Barry K."/>
            <person name="Chovatia M."/>
            <person name="Clum A."/>
            <person name="Daum C."/>
            <person name="Haridas S."/>
            <person name="He G."/>
            <person name="LaButti K."/>
            <person name="Lipzen A."/>
            <person name="Riley R."/>
            <person name="Salamov A."/>
            <person name="Simmons B.A."/>
            <person name="Magnuson J.K."/>
            <person name="Henrissat B."/>
            <person name="Mortensen U.H."/>
            <person name="Larsen T.O."/>
            <person name="Devries R.P."/>
            <person name="Grigoriev I.V."/>
            <person name="Machida M."/>
            <person name="Baker S.E."/>
            <person name="Andersen M.R."/>
            <person name="Cantor M.N."/>
            <person name="Hua S.X."/>
        </authorList>
    </citation>
    <scope>NUCLEOTIDE SEQUENCE [LARGE SCALE GENOMIC DNA]</scope>
    <source>
        <strain evidence="4 5">CBS 119388</strain>
    </source>
</reference>
<protein>
    <submittedName>
        <fullName evidence="4">S-adenosyl-L-methionine-dependent methyltransferase</fullName>
    </submittedName>
</protein>
<dbReference type="PANTHER" id="PTHR43861:SF1">
    <property type="entry name" value="TRANS-ACONITATE 2-METHYLTRANSFERASE"/>
    <property type="match status" value="1"/>
</dbReference>
<dbReference type="SUPFAM" id="SSF53335">
    <property type="entry name" value="S-adenosyl-L-methionine-dependent methyltransferases"/>
    <property type="match status" value="1"/>
</dbReference>
<gene>
    <name evidence="4" type="ORF">BDV37DRAFT_270516</name>
</gene>
<dbReference type="GO" id="GO:0008168">
    <property type="term" value="F:methyltransferase activity"/>
    <property type="evidence" value="ECO:0007669"/>
    <property type="project" value="UniProtKB-KW"/>
</dbReference>
<organism evidence="4 5">
    <name type="scientific">Aspergillus pseudonomiae</name>
    <dbReference type="NCBI Taxonomy" id="1506151"/>
    <lineage>
        <taxon>Eukaryota</taxon>
        <taxon>Fungi</taxon>
        <taxon>Dikarya</taxon>
        <taxon>Ascomycota</taxon>
        <taxon>Pezizomycotina</taxon>
        <taxon>Eurotiomycetes</taxon>
        <taxon>Eurotiomycetidae</taxon>
        <taxon>Eurotiales</taxon>
        <taxon>Aspergillaceae</taxon>
        <taxon>Aspergillus</taxon>
        <taxon>Aspergillus subgen. Circumdati</taxon>
    </lineage>
</organism>
<dbReference type="InterPro" id="IPR029063">
    <property type="entry name" value="SAM-dependent_MTases_sf"/>
</dbReference>
<dbReference type="Gene3D" id="3.40.50.150">
    <property type="entry name" value="Vaccinia Virus protein VP39"/>
    <property type="match status" value="1"/>
</dbReference>
<dbReference type="Proteomes" id="UP000325579">
    <property type="component" value="Unassembled WGS sequence"/>
</dbReference>
<evidence type="ECO:0000313" key="4">
    <source>
        <dbReference type="EMBL" id="KAE8405508.1"/>
    </source>
</evidence>
<proteinExistence type="predicted"/>
<feature type="domain" description="Methyltransferase" evidence="3">
    <location>
        <begin position="41"/>
        <end position="135"/>
    </location>
</feature>
<dbReference type="PANTHER" id="PTHR43861">
    <property type="entry name" value="TRANS-ACONITATE 2-METHYLTRANSFERASE-RELATED"/>
    <property type="match status" value="1"/>
</dbReference>
<evidence type="ECO:0000256" key="2">
    <source>
        <dbReference type="ARBA" id="ARBA00022679"/>
    </source>
</evidence>
<dbReference type="EMBL" id="ML736759">
    <property type="protein sequence ID" value="KAE8405508.1"/>
    <property type="molecule type" value="Genomic_DNA"/>
</dbReference>
<dbReference type="GO" id="GO:0032259">
    <property type="term" value="P:methylation"/>
    <property type="evidence" value="ECO:0007669"/>
    <property type="project" value="UniProtKB-KW"/>
</dbReference>